<gene>
    <name evidence="6" type="ORF">BTMF_LOCUS15240</name>
</gene>
<dbReference type="PANTHER" id="PTHR11024">
    <property type="entry name" value="NUCLEAR PORE COMPLEX PROTEIN SEC13 / SEH1 FAMILY MEMBER"/>
    <property type="match status" value="1"/>
</dbReference>
<dbReference type="AlphaFoldDB" id="A0A0R3RB54"/>
<evidence type="ECO:0000313" key="6">
    <source>
        <dbReference type="EMBL" id="VDO53141.1"/>
    </source>
</evidence>
<dbReference type="STRING" id="42155.A0A0R3RB54"/>
<evidence type="ECO:0000256" key="3">
    <source>
        <dbReference type="ARBA" id="ARBA00022574"/>
    </source>
</evidence>
<dbReference type="WBParaSite" id="BTMF_0001727001-mRNA-1">
    <property type="protein sequence ID" value="BTMF_0001727001-mRNA-1"/>
    <property type="gene ID" value="BTMF_0001727001"/>
</dbReference>
<accession>A0A0R3RB54</accession>
<dbReference type="EMBL" id="UZAG01022288">
    <property type="protein sequence ID" value="VDO53141.1"/>
    <property type="molecule type" value="Genomic_DNA"/>
</dbReference>
<name>A0A0R3RB54_9BILA</name>
<protein>
    <submittedName>
        <fullName evidence="8">WD_REPEATS_REGION domain-containing protein</fullName>
    </submittedName>
</protein>
<dbReference type="Proteomes" id="UP000280834">
    <property type="component" value="Unassembled WGS sequence"/>
</dbReference>
<proteinExistence type="predicted"/>
<evidence type="ECO:0000313" key="7">
    <source>
        <dbReference type="Proteomes" id="UP000280834"/>
    </source>
</evidence>
<dbReference type="GO" id="GO:0032008">
    <property type="term" value="P:positive regulation of TOR signaling"/>
    <property type="evidence" value="ECO:0007669"/>
    <property type="project" value="TreeGrafter"/>
</dbReference>
<dbReference type="GO" id="GO:0090114">
    <property type="term" value="P:COPII-coated vesicle budding"/>
    <property type="evidence" value="ECO:0007669"/>
    <property type="project" value="TreeGrafter"/>
</dbReference>
<keyword evidence="3" id="KW-0853">WD repeat</keyword>
<dbReference type="GO" id="GO:0030127">
    <property type="term" value="C:COPII vesicle coat"/>
    <property type="evidence" value="ECO:0007669"/>
    <property type="project" value="TreeGrafter"/>
</dbReference>
<dbReference type="GO" id="GO:0032527">
    <property type="term" value="P:protein exit from endoplasmic reticulum"/>
    <property type="evidence" value="ECO:0007669"/>
    <property type="project" value="TreeGrafter"/>
</dbReference>
<dbReference type="GO" id="GO:0031080">
    <property type="term" value="C:nuclear pore outer ring"/>
    <property type="evidence" value="ECO:0007669"/>
    <property type="project" value="TreeGrafter"/>
</dbReference>
<evidence type="ECO:0000256" key="5">
    <source>
        <dbReference type="ARBA" id="ARBA00023242"/>
    </source>
</evidence>
<keyword evidence="5" id="KW-0539">Nucleus</keyword>
<organism evidence="8">
    <name type="scientific">Brugia timori</name>
    <dbReference type="NCBI Taxonomy" id="42155"/>
    <lineage>
        <taxon>Eukaryota</taxon>
        <taxon>Metazoa</taxon>
        <taxon>Ecdysozoa</taxon>
        <taxon>Nematoda</taxon>
        <taxon>Chromadorea</taxon>
        <taxon>Rhabditida</taxon>
        <taxon>Spirurina</taxon>
        <taxon>Spiruromorpha</taxon>
        <taxon>Filarioidea</taxon>
        <taxon>Onchocercidae</taxon>
        <taxon>Brugia</taxon>
    </lineage>
</organism>
<dbReference type="PANTHER" id="PTHR11024:SF2">
    <property type="entry name" value="PROTEIN SEC13 HOMOLOG"/>
    <property type="match status" value="1"/>
</dbReference>
<comment type="subcellular location">
    <subcellularLocation>
        <location evidence="1">Nucleus</location>
    </subcellularLocation>
</comment>
<dbReference type="SUPFAM" id="SSF50978">
    <property type="entry name" value="WD40 repeat-like"/>
    <property type="match status" value="1"/>
</dbReference>
<evidence type="ECO:0000256" key="2">
    <source>
        <dbReference type="ARBA" id="ARBA00022448"/>
    </source>
</evidence>
<keyword evidence="2" id="KW-0813">Transport</keyword>
<reference evidence="6 7" key="2">
    <citation type="submission" date="2018-11" db="EMBL/GenBank/DDBJ databases">
        <authorList>
            <consortium name="Pathogen Informatics"/>
        </authorList>
    </citation>
    <scope>NUCLEOTIDE SEQUENCE [LARGE SCALE GENOMIC DNA]</scope>
</reference>
<keyword evidence="4" id="KW-0677">Repeat</keyword>
<keyword evidence="7" id="KW-1185">Reference proteome</keyword>
<reference evidence="8" key="1">
    <citation type="submission" date="2017-02" db="UniProtKB">
        <authorList>
            <consortium name="WormBaseParasite"/>
        </authorList>
    </citation>
    <scope>IDENTIFICATION</scope>
</reference>
<dbReference type="Gene3D" id="2.130.10.10">
    <property type="entry name" value="YVTN repeat-like/Quinoprotein amine dehydrogenase"/>
    <property type="match status" value="1"/>
</dbReference>
<evidence type="ECO:0000256" key="1">
    <source>
        <dbReference type="ARBA" id="ARBA00004123"/>
    </source>
</evidence>
<dbReference type="GO" id="GO:0005198">
    <property type="term" value="F:structural molecule activity"/>
    <property type="evidence" value="ECO:0007669"/>
    <property type="project" value="InterPro"/>
</dbReference>
<dbReference type="InterPro" id="IPR015943">
    <property type="entry name" value="WD40/YVTN_repeat-like_dom_sf"/>
</dbReference>
<evidence type="ECO:0000256" key="4">
    <source>
        <dbReference type="ARBA" id="ARBA00022737"/>
    </source>
</evidence>
<dbReference type="InterPro" id="IPR037363">
    <property type="entry name" value="Sec13/Seh1_fam"/>
</dbReference>
<dbReference type="GO" id="GO:0006606">
    <property type="term" value="P:protein import into nucleus"/>
    <property type="evidence" value="ECO:0007669"/>
    <property type="project" value="TreeGrafter"/>
</dbReference>
<sequence length="88" mass="10023">MHARGPCQGIYLATYKEVITVSLSDGKVFVTIVSKLDTAHRLTIHDAQMNYYGTRLATCSSDNLIKIFEVHCIFFFGLNLCLRYEKCK</sequence>
<evidence type="ECO:0000313" key="8">
    <source>
        <dbReference type="WBParaSite" id="BTMF_0001727001-mRNA-1"/>
    </source>
</evidence>
<dbReference type="InterPro" id="IPR036322">
    <property type="entry name" value="WD40_repeat_dom_sf"/>
</dbReference>